<dbReference type="InterPro" id="IPR036047">
    <property type="entry name" value="F-box-like_dom_sf"/>
</dbReference>
<dbReference type="OrthoDB" id="2305901at2759"/>
<dbReference type="Proteomes" id="UP000799421">
    <property type="component" value="Unassembled WGS sequence"/>
</dbReference>
<proteinExistence type="predicted"/>
<dbReference type="SUPFAM" id="SSF81383">
    <property type="entry name" value="F-box domain"/>
    <property type="match status" value="1"/>
</dbReference>
<name>A0A6A7C5T6_9PEZI</name>
<evidence type="ECO:0008006" key="3">
    <source>
        <dbReference type="Google" id="ProtNLM"/>
    </source>
</evidence>
<keyword evidence="2" id="KW-1185">Reference proteome</keyword>
<evidence type="ECO:0000313" key="2">
    <source>
        <dbReference type="Proteomes" id="UP000799421"/>
    </source>
</evidence>
<dbReference type="EMBL" id="MU005965">
    <property type="protein sequence ID" value="KAF2862612.1"/>
    <property type="molecule type" value="Genomic_DNA"/>
</dbReference>
<protein>
    <recommendedName>
        <fullName evidence="3">F-box domain-containing protein</fullName>
    </recommendedName>
</protein>
<dbReference type="Gene3D" id="3.80.10.10">
    <property type="entry name" value="Ribonuclease Inhibitor"/>
    <property type="match status" value="1"/>
</dbReference>
<accession>A0A6A7C5T6</accession>
<dbReference type="SUPFAM" id="SSF52047">
    <property type="entry name" value="RNI-like"/>
    <property type="match status" value="1"/>
</dbReference>
<organism evidence="1 2">
    <name type="scientific">Piedraia hortae CBS 480.64</name>
    <dbReference type="NCBI Taxonomy" id="1314780"/>
    <lineage>
        <taxon>Eukaryota</taxon>
        <taxon>Fungi</taxon>
        <taxon>Dikarya</taxon>
        <taxon>Ascomycota</taxon>
        <taxon>Pezizomycotina</taxon>
        <taxon>Dothideomycetes</taxon>
        <taxon>Dothideomycetidae</taxon>
        <taxon>Capnodiales</taxon>
        <taxon>Piedraiaceae</taxon>
        <taxon>Piedraia</taxon>
    </lineage>
</organism>
<evidence type="ECO:0000313" key="1">
    <source>
        <dbReference type="EMBL" id="KAF2862612.1"/>
    </source>
</evidence>
<sequence length="332" mass="37958">MHSHKANPYLPLELQFQIIQNLRDDLHSLINALYVCKAWSDEAASILWRDIPIEALKPLSPASQQYYANKITKLNINCDDDTNVFLKHQTWQELLPTSSFTRLSNLYITIQHPINLHNKQIFHFPSLKSITLNVNVRWPSPSWTQNWTTEQLISLFNHLTPLRELNLDILHNRILNADELLIYLSQLEDLQSLKLCANFTHSTLEHLLIQGEPCFRNLSTLEISLTSKEAVILPRVATNLKTLTVHLLDSSSKIFHSFAELEKLEGLSVHFKASVTLSQQDLLDLSSLRNLRTLEISPEVGMKATEGDLGEFLKDMAGLRVLDLKELLISGR</sequence>
<reference evidence="1" key="1">
    <citation type="journal article" date="2020" name="Stud. Mycol.">
        <title>101 Dothideomycetes genomes: a test case for predicting lifestyles and emergence of pathogens.</title>
        <authorList>
            <person name="Haridas S."/>
            <person name="Albert R."/>
            <person name="Binder M."/>
            <person name="Bloem J."/>
            <person name="Labutti K."/>
            <person name="Salamov A."/>
            <person name="Andreopoulos B."/>
            <person name="Baker S."/>
            <person name="Barry K."/>
            <person name="Bills G."/>
            <person name="Bluhm B."/>
            <person name="Cannon C."/>
            <person name="Castanera R."/>
            <person name="Culley D."/>
            <person name="Daum C."/>
            <person name="Ezra D."/>
            <person name="Gonzalez J."/>
            <person name="Henrissat B."/>
            <person name="Kuo A."/>
            <person name="Liang C."/>
            <person name="Lipzen A."/>
            <person name="Lutzoni F."/>
            <person name="Magnuson J."/>
            <person name="Mondo S."/>
            <person name="Nolan M."/>
            <person name="Ohm R."/>
            <person name="Pangilinan J."/>
            <person name="Park H.-J."/>
            <person name="Ramirez L."/>
            <person name="Alfaro M."/>
            <person name="Sun H."/>
            <person name="Tritt A."/>
            <person name="Yoshinaga Y."/>
            <person name="Zwiers L.-H."/>
            <person name="Turgeon B."/>
            <person name="Goodwin S."/>
            <person name="Spatafora J."/>
            <person name="Crous P."/>
            <person name="Grigoriev I."/>
        </authorList>
    </citation>
    <scope>NUCLEOTIDE SEQUENCE</scope>
    <source>
        <strain evidence="1">CBS 480.64</strain>
    </source>
</reference>
<gene>
    <name evidence="1" type="ORF">K470DRAFT_255898</name>
</gene>
<dbReference type="InterPro" id="IPR032675">
    <property type="entry name" value="LRR_dom_sf"/>
</dbReference>
<dbReference type="AlphaFoldDB" id="A0A6A7C5T6"/>